<dbReference type="InterPro" id="IPR011257">
    <property type="entry name" value="DNA_glycosylase"/>
</dbReference>
<dbReference type="EMBL" id="AUZY01001777">
    <property type="protein sequence ID" value="EQD73951.1"/>
    <property type="molecule type" value="Genomic_DNA"/>
</dbReference>
<evidence type="ECO:0000313" key="1">
    <source>
        <dbReference type="EMBL" id="EQD73951.1"/>
    </source>
</evidence>
<dbReference type="SUPFAM" id="SSF48150">
    <property type="entry name" value="DNA-glycosylase"/>
    <property type="match status" value="1"/>
</dbReference>
<reference evidence="1" key="1">
    <citation type="submission" date="2013-08" db="EMBL/GenBank/DDBJ databases">
        <authorList>
            <person name="Mendez C."/>
            <person name="Richter M."/>
            <person name="Ferrer M."/>
            <person name="Sanchez J."/>
        </authorList>
    </citation>
    <scope>NUCLEOTIDE SEQUENCE</scope>
</reference>
<name>T1BLT9_9ZZZZ</name>
<accession>T1BLT9</accession>
<dbReference type="InterPro" id="IPR014127">
    <property type="entry name" value="CHP02757"/>
</dbReference>
<dbReference type="AlphaFoldDB" id="T1BLT9"/>
<dbReference type="Pfam" id="PF09674">
    <property type="entry name" value="DUF2400"/>
    <property type="match status" value="1"/>
</dbReference>
<dbReference type="GO" id="GO:0003824">
    <property type="term" value="F:catalytic activity"/>
    <property type="evidence" value="ECO:0007669"/>
    <property type="project" value="InterPro"/>
</dbReference>
<comment type="caution">
    <text evidence="1">The sequence shown here is derived from an EMBL/GenBank/DDBJ whole genome shotgun (WGS) entry which is preliminary data.</text>
</comment>
<sequence>MVRVHRPTPEFADHLRVLYDRFPFDRSLADDPISVVRLLALDPRRGEIAGIFAATLAIGNTAAIRGAIGRLTDAADGDLGRFIATIPSVERRHRLRAFRHRWIRGDQLAYLSDRLEAIYASGETLESIFGNGMRGGGFADGLDALARRLRSPAPSRGPRPPRGYRALFPSPLDPSHSPAKRLTLFVRWMVRARYPDLGYWHTVPTGELRVPLDQHVHWIAYNLGLTQRRTRSWATVEEVTRALRQIDPIDPIKFDFVLCHTGISGDCPKERDILICGPCAVRPDCRLWHGRRSAA</sequence>
<proteinExistence type="predicted"/>
<dbReference type="GO" id="GO:0006281">
    <property type="term" value="P:DNA repair"/>
    <property type="evidence" value="ECO:0007669"/>
    <property type="project" value="InterPro"/>
</dbReference>
<organism evidence="1">
    <name type="scientific">mine drainage metagenome</name>
    <dbReference type="NCBI Taxonomy" id="410659"/>
    <lineage>
        <taxon>unclassified sequences</taxon>
        <taxon>metagenomes</taxon>
        <taxon>ecological metagenomes</taxon>
    </lineage>
</organism>
<gene>
    <name evidence="1" type="ORF">B1B_02950</name>
</gene>
<protein>
    <recommendedName>
        <fullName evidence="2">TIGR02757 family protein</fullName>
    </recommendedName>
</protein>
<evidence type="ECO:0008006" key="2">
    <source>
        <dbReference type="Google" id="ProtNLM"/>
    </source>
</evidence>
<reference evidence="1" key="2">
    <citation type="journal article" date="2014" name="ISME J.">
        <title>Microbial stratification in low pH oxic and suboxic macroscopic growths along an acid mine drainage.</title>
        <authorList>
            <person name="Mendez-Garcia C."/>
            <person name="Mesa V."/>
            <person name="Sprenger R.R."/>
            <person name="Richter M."/>
            <person name="Diez M.S."/>
            <person name="Solano J."/>
            <person name="Bargiela R."/>
            <person name="Golyshina O.V."/>
            <person name="Manteca A."/>
            <person name="Ramos J.L."/>
            <person name="Gallego J.R."/>
            <person name="Llorente I."/>
            <person name="Martins Dos Santos V.A."/>
            <person name="Jensen O.N."/>
            <person name="Pelaez A.I."/>
            <person name="Sanchez J."/>
            <person name="Ferrer M."/>
        </authorList>
    </citation>
    <scope>NUCLEOTIDE SEQUENCE</scope>
</reference>